<keyword evidence="1" id="KW-1133">Transmembrane helix</keyword>
<gene>
    <name evidence="2" type="ORF">P5G62_009555</name>
</gene>
<evidence type="ECO:0000313" key="2">
    <source>
        <dbReference type="EMBL" id="MFB3167357.1"/>
    </source>
</evidence>
<evidence type="ECO:0000313" key="3">
    <source>
        <dbReference type="Proteomes" id="UP001241748"/>
    </source>
</evidence>
<comment type="caution">
    <text evidence="2">The sequence shown here is derived from an EMBL/GenBank/DDBJ whole genome shotgun (WGS) entry which is preliminary data.</text>
</comment>
<organism evidence="2 3">
    <name type="scientific">Neobacillus driksii</name>
    <dbReference type="NCBI Taxonomy" id="3035913"/>
    <lineage>
        <taxon>Bacteria</taxon>
        <taxon>Bacillati</taxon>
        <taxon>Bacillota</taxon>
        <taxon>Bacilli</taxon>
        <taxon>Bacillales</taxon>
        <taxon>Bacillaceae</taxon>
        <taxon>Neobacillus</taxon>
    </lineage>
</organism>
<dbReference type="RefSeq" id="WP_306074897.1">
    <property type="nucleotide sequence ID" value="NZ_JAROBZ020000001.1"/>
</dbReference>
<evidence type="ECO:0000256" key="1">
    <source>
        <dbReference type="SAM" id="Phobius"/>
    </source>
</evidence>
<feature type="transmembrane region" description="Helical" evidence="1">
    <location>
        <begin position="6"/>
        <end position="27"/>
    </location>
</feature>
<reference evidence="2 3" key="1">
    <citation type="submission" date="2024-05" db="EMBL/GenBank/DDBJ databases">
        <authorList>
            <person name="Venkateswaran K."/>
        </authorList>
    </citation>
    <scope>NUCLEOTIDE SEQUENCE [LARGE SCALE GENOMIC DNA]</scope>
    <source>
        <strain evidence="2 3">179-C4-2-HS</strain>
    </source>
</reference>
<accession>A0ABV4YR63</accession>
<keyword evidence="3" id="KW-1185">Reference proteome</keyword>
<dbReference type="EMBL" id="JAROBZ020000001">
    <property type="protein sequence ID" value="MFB3167357.1"/>
    <property type="molecule type" value="Genomic_DNA"/>
</dbReference>
<proteinExistence type="predicted"/>
<keyword evidence="1" id="KW-0472">Membrane</keyword>
<sequence>MLAHYSSFQDIAMGYFLHPIGLLWLLVDRSTKPIFYNDKLLPHNMSTIPAILNADKKDFEIERLLKR</sequence>
<keyword evidence="1" id="KW-0812">Transmembrane</keyword>
<dbReference type="Proteomes" id="UP001241748">
    <property type="component" value="Unassembled WGS sequence"/>
</dbReference>
<name>A0ABV4YR63_9BACI</name>
<protein>
    <submittedName>
        <fullName evidence="2">Uncharacterized protein</fullName>
    </submittedName>
</protein>